<protein>
    <recommendedName>
        <fullName evidence="3">Competence protein ComFB</fullName>
    </recommendedName>
</protein>
<dbReference type="AlphaFoldDB" id="A0A367ZL87"/>
<reference evidence="1 2" key="1">
    <citation type="submission" date="2018-05" db="EMBL/GenBank/DDBJ databases">
        <title>A metagenomic window into the 2 km-deep terrestrial subsurface aquifer revealed taxonomically and functionally diverse microbial community comprising novel uncultured bacterial lineages.</title>
        <authorList>
            <person name="Kadnikov V.V."/>
            <person name="Mardanov A.V."/>
            <person name="Beletsky A.V."/>
            <person name="Banks D."/>
            <person name="Pimenov N.V."/>
            <person name="Frank Y.A."/>
            <person name="Karnachuk O.V."/>
            <person name="Ravin N.V."/>
        </authorList>
    </citation>
    <scope>NUCLEOTIDE SEQUENCE [LARGE SCALE GENOMIC DNA]</scope>
    <source>
        <strain evidence="1">BY5</strain>
    </source>
</reference>
<evidence type="ECO:0008006" key="3">
    <source>
        <dbReference type="Google" id="ProtNLM"/>
    </source>
</evidence>
<sequence length="90" mass="10115">MAEIQMINKMESVVKSVVENYLHDHPDICSCERCTLDMIALTLNALPPRYVVTTLGEVVTSVDLQGIQSTADIMMALMRSIEIVKKKPRH</sequence>
<comment type="caution">
    <text evidence="1">The sequence shown here is derived from an EMBL/GenBank/DDBJ whole genome shotgun (WGS) entry which is preliminary data.</text>
</comment>
<dbReference type="InterPro" id="IPR019657">
    <property type="entry name" value="ComFB"/>
</dbReference>
<proteinExistence type="predicted"/>
<name>A0A367ZL87_9BACT</name>
<dbReference type="Proteomes" id="UP000252355">
    <property type="component" value="Unassembled WGS sequence"/>
</dbReference>
<dbReference type="Pfam" id="PF10719">
    <property type="entry name" value="ComFB"/>
    <property type="match status" value="1"/>
</dbReference>
<evidence type="ECO:0000313" key="1">
    <source>
        <dbReference type="EMBL" id="RCK78865.1"/>
    </source>
</evidence>
<evidence type="ECO:0000313" key="2">
    <source>
        <dbReference type="Proteomes" id="UP000252355"/>
    </source>
</evidence>
<organism evidence="1 2">
    <name type="scientific">Candidatus Ozemobacter sibiricus</name>
    <dbReference type="NCBI Taxonomy" id="2268124"/>
    <lineage>
        <taxon>Bacteria</taxon>
        <taxon>Candidatus Ozemobacteria</taxon>
        <taxon>Candidatus Ozemobacterales</taxon>
        <taxon>Candidatus Ozemobacteraceae</taxon>
        <taxon>Candidatus Ozemobacter</taxon>
    </lineage>
</organism>
<dbReference type="EMBL" id="QOQW01000018">
    <property type="protein sequence ID" value="RCK78865.1"/>
    <property type="molecule type" value="Genomic_DNA"/>
</dbReference>
<accession>A0A367ZL87</accession>
<gene>
    <name evidence="1" type="ORF">OZSIB_1015</name>
</gene>